<protein>
    <submittedName>
        <fullName evidence="2">Uncharacterized protein</fullName>
    </submittedName>
</protein>
<dbReference type="EMBL" id="GEDC01026263">
    <property type="protein sequence ID" value="JAS11035.1"/>
    <property type="molecule type" value="Transcribed_RNA"/>
</dbReference>
<feature type="chain" id="PRO_5008580297" evidence="1">
    <location>
        <begin position="22"/>
        <end position="553"/>
    </location>
</feature>
<feature type="signal peptide" evidence="1">
    <location>
        <begin position="1"/>
        <end position="21"/>
    </location>
</feature>
<evidence type="ECO:0000256" key="1">
    <source>
        <dbReference type="SAM" id="SignalP"/>
    </source>
</evidence>
<organism evidence="2">
    <name type="scientific">Clastoptera arizonana</name>
    <name type="common">Arizona spittle bug</name>
    <dbReference type="NCBI Taxonomy" id="38151"/>
    <lineage>
        <taxon>Eukaryota</taxon>
        <taxon>Metazoa</taxon>
        <taxon>Ecdysozoa</taxon>
        <taxon>Arthropoda</taxon>
        <taxon>Hexapoda</taxon>
        <taxon>Insecta</taxon>
        <taxon>Pterygota</taxon>
        <taxon>Neoptera</taxon>
        <taxon>Paraneoptera</taxon>
        <taxon>Hemiptera</taxon>
        <taxon>Auchenorrhyncha</taxon>
        <taxon>Cercopoidea</taxon>
        <taxon>Clastopteridae</taxon>
        <taxon>Clastoptera</taxon>
    </lineage>
</organism>
<name>A0A1B6CCI2_9HEMI</name>
<keyword evidence="1" id="KW-0732">Signal</keyword>
<accession>A0A1B6CCI2</accession>
<reference evidence="2" key="1">
    <citation type="submission" date="2015-12" db="EMBL/GenBank/DDBJ databases">
        <title>De novo transcriptome assembly of four potential Pierce s Disease insect vectors from Arizona vineyards.</title>
        <authorList>
            <person name="Tassone E.E."/>
        </authorList>
    </citation>
    <scope>NUCLEOTIDE SEQUENCE</scope>
</reference>
<dbReference type="AlphaFoldDB" id="A0A1B6CCI2"/>
<proteinExistence type="predicted"/>
<gene>
    <name evidence="2" type="ORF">g.6568</name>
</gene>
<sequence length="553" mass="65080">MELRIYFKVQVLIWFSQICYGEMTCEQVFQESGKQIYFTKFQDWREKVLRLFSPEAFMQEDFPGGFPDEIFYYNYLVRKHKNDISKIKNAFDVKMRIVGGYDKIDDTIAIETQNLVAFGKRRIDLYYSISIWFDKAFKNTFVYNEYDLKRSPDKPCGPCNNITAYKNCLDEVTKDIKKQFDIYESQFPEKLDLVERLEKVKGWHFVRNARVAAREKFDALKRNITVQQLRDYYSPKIRDLIFNINGRREGSYRFSQTEYLLLGGEILVRPLQYIYNLTSKLPRDSNCDYVTLIGNLIEVINERILPFTPVEFIFDEVVNKYNRPFENVTNIDYLIDIFEDTIKSIRLDFFGPPRNLFNVNTEANSFSEEINASLRKLYDFARKGYCPGINVLKQAGSGVYEVVNKYNRPFENVTNIDYLIDIFEDTIKSIRLDFFGPPRNLFNVNTEANSFSEEINASLRKLYDFARKGYCPGINVLKQAGSGVYEVFDCFIKALKTKGMPTDNYFIWASDLGRTTRYHDEPVLEEICNCQQIYKTEIGRCKLSPNTTKIEYE</sequence>
<evidence type="ECO:0000313" key="2">
    <source>
        <dbReference type="EMBL" id="JAS11035.1"/>
    </source>
</evidence>